<reference evidence="5 6" key="1">
    <citation type="journal article" date="2009" name="Science">
        <title>Green evolution and dynamic adaptations revealed by genomes of the marine picoeukaryotes Micromonas.</title>
        <authorList>
            <person name="Worden A.Z."/>
            <person name="Lee J.H."/>
            <person name="Mock T."/>
            <person name="Rouze P."/>
            <person name="Simmons M.P."/>
            <person name="Aerts A.L."/>
            <person name="Allen A.E."/>
            <person name="Cuvelier M.L."/>
            <person name="Derelle E."/>
            <person name="Everett M.V."/>
            <person name="Foulon E."/>
            <person name="Grimwood J."/>
            <person name="Gundlach H."/>
            <person name="Henrissat B."/>
            <person name="Napoli C."/>
            <person name="McDonald S.M."/>
            <person name="Parker M.S."/>
            <person name="Rombauts S."/>
            <person name="Salamov A."/>
            <person name="Von Dassow P."/>
            <person name="Badger J.H."/>
            <person name="Coutinho P.M."/>
            <person name="Demir E."/>
            <person name="Dubchak I."/>
            <person name="Gentemann C."/>
            <person name="Eikrem W."/>
            <person name="Gready J.E."/>
            <person name="John U."/>
            <person name="Lanier W."/>
            <person name="Lindquist E.A."/>
            <person name="Lucas S."/>
            <person name="Mayer K.F."/>
            <person name="Moreau H."/>
            <person name="Not F."/>
            <person name="Otillar R."/>
            <person name="Panaud O."/>
            <person name="Pangilinan J."/>
            <person name="Paulsen I."/>
            <person name="Piegu B."/>
            <person name="Poliakov A."/>
            <person name="Robbens S."/>
            <person name="Schmutz J."/>
            <person name="Toulza E."/>
            <person name="Wyss T."/>
            <person name="Zelensky A."/>
            <person name="Zhou K."/>
            <person name="Armbrust E.V."/>
            <person name="Bhattacharya D."/>
            <person name="Goodenough U.W."/>
            <person name="Van de Peer Y."/>
            <person name="Grigoriev I.V."/>
        </authorList>
    </citation>
    <scope>NUCLEOTIDE SEQUENCE [LARGE SCALE GENOMIC DNA]</scope>
    <source>
        <strain evidence="6">RCC299 / NOUM17</strain>
    </source>
</reference>
<sequence length="1244" mass="136736">MEEEEEASVAGGITNGAIADAAVVETGQTDAAQLYENYVPSKVTQGATHPDHVVETSTLSQLTPPDVPKGFDHRLHDAVEAETLSSMQLESVVYASMKHEQRLKGGRRAGFFLGDGPGVGKGRQIAGLVYSHARGGGSRALWISVSGDLKFDAERDLRDLGLATPRLEVYPKGNGPMPNGDLNDMTKRGVVFCTYSLLIQGSGKTLLMKKGSRLEQLVRWLRQDPHGPLIVFDECHRAKNLVNESGMPTKTALAVVALQRAIPDARVVYCSATGASEPKNLAYMTRLHAHGFSNVEGMLNTLTESGMGALEMFALGLKATGSYLCRSLSYAGAEFELQNCELTDEMAAMYDRSCAFWQMLHNVFNTAATGRIAEGQRMEKASSVKWAQFWAAHQRFFRQMLLSAKVPHLARLALEHVHERNMAVVIGLQSTGESNVGQAMADAATQGEEVDDFVSAPAVILRNLIAKQFPITSTKSQLEADAERTRVEEIAAAAAAVPDEKLTRNDKKRGWKDDASPPQGDDKEPSEGDTPTKDESDSSNDGPVQCQADPTANLPIYERLPPAPRIGLSDEDSLISEEDERSRSPSPTRGDDAEKQQQGVGDAANEILVRNPYLVHIRDLLLEATESLQLPPNPLDHLVDLCGGPSKVAEMTGRERRLVRCLETGNVEAKLRRSQLDTTQKLLNMAERESFQSGEKLIAIISEAASTGVSLQADKRVKNQRRRCHMTLELPWSADKAIQQFGRSHRSNQSSAPLYQILVTPCGGERRFASAAAKRLQSLGALLKGDRRALGAGVDLRAFDIDTKEGSAALNRLYDDAREKNSGPMPNVNVPGGDFKRFARFARRCLVSVGMGHANRAKGNAWELPKKFEGKVPLFLNRLMGLSVDQQKLLFAYFTETHEAEVAEAKARGTFDEGVVSLSAESVAMSDGYPRVVHTDVASGATTELCRITIDRGVTFARVLEKLAQFKRTCVDTGHDFAYENGIWTSRPWILCATEIWRTHALGRRMFRIRRPYNSDSPSLAREHLVKNYRKLTPEELQAGGLGELTWRFWYNRGMEPCIHGERCRRRAHGGVCKVGRRVSAEYLLTGAVLPLWQTVAAITSARRDAGRNLRSVNANGAMASPTSPPMTAAAAQHLHNDRDKPKGVLRVVRTELDDGRLVLGLHLGKEDVEALEQRLKDAVETVRERRASQMEEDERLNLPMRRESGGEDDGSDGDGVSEVEIELREPESSVCENRDPVTGCDRV</sequence>
<evidence type="ECO:0000259" key="4">
    <source>
        <dbReference type="Pfam" id="PF13872"/>
    </source>
</evidence>
<dbReference type="InParanoid" id="C1FF16"/>
<feature type="compositionally biased region" description="Acidic residues" evidence="2">
    <location>
        <begin position="569"/>
        <end position="579"/>
    </location>
</feature>
<dbReference type="eggNOG" id="KOG1513">
    <property type="taxonomic scope" value="Eukaryota"/>
</dbReference>
<dbReference type="SUPFAM" id="SSF52540">
    <property type="entry name" value="P-loop containing nucleoside triphosphate hydrolases"/>
    <property type="match status" value="2"/>
</dbReference>
<dbReference type="Gene3D" id="3.40.50.300">
    <property type="entry name" value="P-loop containing nucleotide triphosphate hydrolases"/>
    <property type="match status" value="1"/>
</dbReference>
<dbReference type="GO" id="GO:0031490">
    <property type="term" value="F:chromatin DNA binding"/>
    <property type="evidence" value="ECO:0007669"/>
    <property type="project" value="TreeGrafter"/>
</dbReference>
<dbReference type="PANTHER" id="PTHR12706">
    <property type="entry name" value="STRAWBERRY NOTCH-RELATED"/>
    <property type="match status" value="1"/>
</dbReference>
<accession>C1FF16</accession>
<feature type="region of interest" description="Disordered" evidence="2">
    <location>
        <begin position="498"/>
        <end position="604"/>
    </location>
</feature>
<dbReference type="PANTHER" id="PTHR12706:SF30">
    <property type="entry name" value="PROTEIN STRAWBERRY NOTCH-RELATED"/>
    <property type="match status" value="1"/>
</dbReference>
<gene>
    <name evidence="5" type="ORF">MICPUN_77365</name>
</gene>
<feature type="domain" description="Strawberry notch helicase C" evidence="3">
    <location>
        <begin position="633"/>
        <end position="916"/>
    </location>
</feature>
<dbReference type="OMA" id="CHMTLEL"/>
<dbReference type="KEGG" id="mis:MICPUN_77365"/>
<dbReference type="RefSeq" id="XP_002507411.1">
    <property type="nucleotide sequence ID" value="XM_002507365.1"/>
</dbReference>
<evidence type="ECO:0000256" key="2">
    <source>
        <dbReference type="SAM" id="MobiDB-lite"/>
    </source>
</evidence>
<dbReference type="GO" id="GO:0042393">
    <property type="term" value="F:histone binding"/>
    <property type="evidence" value="ECO:0007669"/>
    <property type="project" value="TreeGrafter"/>
</dbReference>
<evidence type="ECO:0000313" key="6">
    <source>
        <dbReference type="Proteomes" id="UP000002009"/>
    </source>
</evidence>
<feature type="region of interest" description="Disordered" evidence="2">
    <location>
        <begin position="1185"/>
        <end position="1244"/>
    </location>
</feature>
<dbReference type="GO" id="GO:0005634">
    <property type="term" value="C:nucleus"/>
    <property type="evidence" value="ECO:0007669"/>
    <property type="project" value="TreeGrafter"/>
</dbReference>
<dbReference type="InterPro" id="IPR026741">
    <property type="entry name" value="SNO"/>
</dbReference>
<proteinExistence type="inferred from homology"/>
<feature type="compositionally biased region" description="Acidic residues" evidence="2">
    <location>
        <begin position="1207"/>
        <end position="1221"/>
    </location>
</feature>
<protein>
    <recommendedName>
        <fullName evidence="7">Strawberry notch AAA domain-containing protein</fullName>
    </recommendedName>
</protein>
<dbReference type="Pfam" id="PF13871">
    <property type="entry name" value="Helicase_C_4"/>
    <property type="match status" value="1"/>
</dbReference>
<dbReference type="EMBL" id="CP001574">
    <property type="protein sequence ID" value="ACO68669.1"/>
    <property type="molecule type" value="Genomic_DNA"/>
</dbReference>
<dbReference type="GO" id="GO:0006355">
    <property type="term" value="P:regulation of DNA-templated transcription"/>
    <property type="evidence" value="ECO:0007669"/>
    <property type="project" value="InterPro"/>
</dbReference>
<evidence type="ECO:0000256" key="1">
    <source>
        <dbReference type="ARBA" id="ARBA00006992"/>
    </source>
</evidence>
<evidence type="ECO:0000313" key="5">
    <source>
        <dbReference type="EMBL" id="ACO68669.1"/>
    </source>
</evidence>
<feature type="compositionally biased region" description="Basic and acidic residues" evidence="2">
    <location>
        <begin position="511"/>
        <end position="536"/>
    </location>
</feature>
<feature type="compositionally biased region" description="Basic and acidic residues" evidence="2">
    <location>
        <begin position="1222"/>
        <end position="1244"/>
    </location>
</feature>
<dbReference type="OrthoDB" id="421838at2759"/>
<dbReference type="Proteomes" id="UP000002009">
    <property type="component" value="Chromosome 1"/>
</dbReference>
<organism evidence="5 6">
    <name type="scientific">Micromonas commoda (strain RCC299 / NOUM17 / CCMP2709)</name>
    <name type="common">Picoplanktonic green alga</name>
    <dbReference type="NCBI Taxonomy" id="296587"/>
    <lineage>
        <taxon>Eukaryota</taxon>
        <taxon>Viridiplantae</taxon>
        <taxon>Chlorophyta</taxon>
        <taxon>Mamiellophyceae</taxon>
        <taxon>Mamiellales</taxon>
        <taxon>Mamiellaceae</taxon>
        <taxon>Micromonas</taxon>
    </lineage>
</organism>
<dbReference type="InterPro" id="IPR039187">
    <property type="entry name" value="SNO_AAA"/>
</dbReference>
<comment type="similarity">
    <text evidence="1">Belongs to the SBNO family.</text>
</comment>
<keyword evidence="6" id="KW-1185">Reference proteome</keyword>
<dbReference type="AlphaFoldDB" id="C1FF16"/>
<evidence type="ECO:0008006" key="7">
    <source>
        <dbReference type="Google" id="ProtNLM"/>
    </source>
</evidence>
<dbReference type="InterPro" id="IPR026937">
    <property type="entry name" value="SBNO_Helicase_C_dom"/>
</dbReference>
<dbReference type="GeneID" id="8249960"/>
<feature type="domain" description="Strawberry notch AAA" evidence="4">
    <location>
        <begin position="49"/>
        <end position="352"/>
    </location>
</feature>
<evidence type="ECO:0000259" key="3">
    <source>
        <dbReference type="Pfam" id="PF13871"/>
    </source>
</evidence>
<dbReference type="Pfam" id="PF13872">
    <property type="entry name" value="AAA_34"/>
    <property type="match status" value="1"/>
</dbReference>
<name>C1FF16_MICCC</name>
<dbReference type="InterPro" id="IPR027417">
    <property type="entry name" value="P-loop_NTPase"/>
</dbReference>